<dbReference type="OrthoDB" id="1435597at2759"/>
<feature type="compositionally biased region" description="Polar residues" evidence="4">
    <location>
        <begin position="74"/>
        <end position="90"/>
    </location>
</feature>
<feature type="region of interest" description="Disordered" evidence="4">
    <location>
        <begin position="68"/>
        <end position="140"/>
    </location>
</feature>
<keyword evidence="1" id="KW-0805">Transcription regulation</keyword>
<dbReference type="Proteomes" id="UP000594638">
    <property type="component" value="Unassembled WGS sequence"/>
</dbReference>
<proteinExistence type="predicted"/>
<comment type="caution">
    <text evidence="5">The sequence shown here is derived from an EMBL/GenBank/DDBJ whole genome shotgun (WGS) entry which is preliminary data.</text>
</comment>
<organism evidence="5 6">
    <name type="scientific">Olea europaea subsp. europaea</name>
    <dbReference type="NCBI Taxonomy" id="158383"/>
    <lineage>
        <taxon>Eukaryota</taxon>
        <taxon>Viridiplantae</taxon>
        <taxon>Streptophyta</taxon>
        <taxon>Embryophyta</taxon>
        <taxon>Tracheophyta</taxon>
        <taxon>Spermatophyta</taxon>
        <taxon>Magnoliopsida</taxon>
        <taxon>eudicotyledons</taxon>
        <taxon>Gunneridae</taxon>
        <taxon>Pentapetalae</taxon>
        <taxon>asterids</taxon>
        <taxon>lamiids</taxon>
        <taxon>Lamiales</taxon>
        <taxon>Oleaceae</taxon>
        <taxon>Oleeae</taxon>
        <taxon>Olea</taxon>
    </lineage>
</organism>
<keyword evidence="3" id="KW-0539">Nucleus</keyword>
<accession>A0A8S0RBR7</accession>
<evidence type="ECO:0000256" key="2">
    <source>
        <dbReference type="ARBA" id="ARBA00023163"/>
    </source>
</evidence>
<feature type="compositionally biased region" description="Polar residues" evidence="4">
    <location>
        <begin position="107"/>
        <end position="116"/>
    </location>
</feature>
<dbReference type="AlphaFoldDB" id="A0A8S0RBR7"/>
<evidence type="ECO:0000256" key="1">
    <source>
        <dbReference type="ARBA" id="ARBA00023015"/>
    </source>
</evidence>
<protein>
    <submittedName>
        <fullName evidence="5">Uncharacterized protein</fullName>
    </submittedName>
</protein>
<sequence length="140" mass="16011">MMPLHTQQNSWVDEFLDYYAMRWRMHQRTTSDPVTFVEVLPFIKELGNNNCFERMDDEQLRDMFSDYMADTGPMTRSSTNPLSPSEQNGENIEKKTVAEPKNEPGEVNSSCKSLVETQPPAKSFDGASGDTIADPKRIKR</sequence>
<evidence type="ECO:0000313" key="6">
    <source>
        <dbReference type="Proteomes" id="UP000594638"/>
    </source>
</evidence>
<reference evidence="5 6" key="1">
    <citation type="submission" date="2019-12" db="EMBL/GenBank/DDBJ databases">
        <authorList>
            <person name="Alioto T."/>
            <person name="Alioto T."/>
            <person name="Gomez Garrido J."/>
        </authorList>
    </citation>
    <scope>NUCLEOTIDE SEQUENCE [LARGE SCALE GENOMIC DNA]</scope>
</reference>
<dbReference type="PANTHER" id="PTHR46391:SF35">
    <property type="entry name" value="BASIC LEUCINE ZIPPER 34-LIKE ISOFORM X1"/>
    <property type="match status" value="1"/>
</dbReference>
<evidence type="ECO:0000256" key="3">
    <source>
        <dbReference type="ARBA" id="ARBA00023242"/>
    </source>
</evidence>
<dbReference type="GO" id="GO:0005634">
    <property type="term" value="C:nucleus"/>
    <property type="evidence" value="ECO:0007669"/>
    <property type="project" value="TreeGrafter"/>
</dbReference>
<dbReference type="GO" id="GO:0045893">
    <property type="term" value="P:positive regulation of DNA-templated transcription"/>
    <property type="evidence" value="ECO:0007669"/>
    <property type="project" value="TreeGrafter"/>
</dbReference>
<name>A0A8S0RBR7_OLEEU</name>
<dbReference type="Gramene" id="OE9A052019T1">
    <property type="protein sequence ID" value="OE9A052019C1"/>
    <property type="gene ID" value="OE9A052019"/>
</dbReference>
<evidence type="ECO:0000313" key="5">
    <source>
        <dbReference type="EMBL" id="CAA2976225.1"/>
    </source>
</evidence>
<dbReference type="GO" id="GO:0003677">
    <property type="term" value="F:DNA binding"/>
    <property type="evidence" value="ECO:0007669"/>
    <property type="project" value="TreeGrafter"/>
</dbReference>
<dbReference type="EMBL" id="CACTIH010002381">
    <property type="protein sequence ID" value="CAA2976225.1"/>
    <property type="molecule type" value="Genomic_DNA"/>
</dbReference>
<dbReference type="InterPro" id="IPR052483">
    <property type="entry name" value="bZIP_transcription_regulators"/>
</dbReference>
<feature type="compositionally biased region" description="Basic and acidic residues" evidence="4">
    <location>
        <begin position="91"/>
        <end position="104"/>
    </location>
</feature>
<evidence type="ECO:0000256" key="4">
    <source>
        <dbReference type="SAM" id="MobiDB-lite"/>
    </source>
</evidence>
<gene>
    <name evidence="5" type="ORF">OLEA9_A052019</name>
</gene>
<dbReference type="PANTHER" id="PTHR46391">
    <property type="entry name" value="BASIC LEUCINE ZIPPER 34"/>
    <property type="match status" value="1"/>
</dbReference>
<keyword evidence="2" id="KW-0804">Transcription</keyword>
<keyword evidence="6" id="KW-1185">Reference proteome</keyword>